<feature type="chain" id="PRO_5021705896" description="PepSY domain-containing protein" evidence="1">
    <location>
        <begin position="22"/>
        <end position="158"/>
    </location>
</feature>
<feature type="domain" description="PepSY" evidence="2">
    <location>
        <begin position="10"/>
        <end position="87"/>
    </location>
</feature>
<dbReference type="KEGG" id="rml:FF011L_02760"/>
<protein>
    <recommendedName>
        <fullName evidence="2">PepSY domain-containing protein</fullName>
    </recommendedName>
</protein>
<reference evidence="3 4" key="1">
    <citation type="submission" date="2019-02" db="EMBL/GenBank/DDBJ databases">
        <title>Deep-cultivation of Planctomycetes and their phenomic and genomic characterization uncovers novel biology.</title>
        <authorList>
            <person name="Wiegand S."/>
            <person name="Jogler M."/>
            <person name="Boedeker C."/>
            <person name="Pinto D."/>
            <person name="Vollmers J."/>
            <person name="Rivas-Marin E."/>
            <person name="Kohn T."/>
            <person name="Peeters S.H."/>
            <person name="Heuer A."/>
            <person name="Rast P."/>
            <person name="Oberbeckmann S."/>
            <person name="Bunk B."/>
            <person name="Jeske O."/>
            <person name="Meyerdierks A."/>
            <person name="Storesund J.E."/>
            <person name="Kallscheuer N."/>
            <person name="Luecker S."/>
            <person name="Lage O.M."/>
            <person name="Pohl T."/>
            <person name="Merkel B.J."/>
            <person name="Hornburger P."/>
            <person name="Mueller R.-W."/>
            <person name="Bruemmer F."/>
            <person name="Labrenz M."/>
            <person name="Spormann A.M."/>
            <person name="Op den Camp H."/>
            <person name="Overmann J."/>
            <person name="Amann R."/>
            <person name="Jetten M.S.M."/>
            <person name="Mascher T."/>
            <person name="Medema M.H."/>
            <person name="Devos D.P."/>
            <person name="Kaster A.-K."/>
            <person name="Ovreas L."/>
            <person name="Rohde M."/>
            <person name="Galperin M.Y."/>
            <person name="Jogler C."/>
        </authorList>
    </citation>
    <scope>NUCLEOTIDE SEQUENCE [LARGE SCALE GENOMIC DNA]</scope>
    <source>
        <strain evidence="3 4">FF011L</strain>
    </source>
</reference>
<dbReference type="EMBL" id="CP036262">
    <property type="protein sequence ID" value="QDS91546.1"/>
    <property type="molecule type" value="Genomic_DNA"/>
</dbReference>
<dbReference type="OrthoDB" id="274154at2"/>
<dbReference type="Pfam" id="PF13670">
    <property type="entry name" value="PepSY_2"/>
    <property type="match status" value="2"/>
</dbReference>
<name>A0A517M9H9_9BACT</name>
<proteinExistence type="predicted"/>
<evidence type="ECO:0000313" key="4">
    <source>
        <dbReference type="Proteomes" id="UP000320672"/>
    </source>
</evidence>
<dbReference type="InterPro" id="IPR025711">
    <property type="entry name" value="PepSY"/>
</dbReference>
<evidence type="ECO:0000259" key="2">
    <source>
        <dbReference type="Pfam" id="PF13670"/>
    </source>
</evidence>
<dbReference type="Gene3D" id="3.10.450.40">
    <property type="match status" value="2"/>
</dbReference>
<dbReference type="Proteomes" id="UP000320672">
    <property type="component" value="Chromosome"/>
</dbReference>
<accession>A0A517M9H9</accession>
<sequence length="158" mass="17585" precursor="true">MNASLLYSLAAVAMIPVGAISAVSAVGESPNRQVLSMVEIVQGLEKEGYGPFAELSRDDGRWEVEARKGNESLELTVDPLTGKVLSQHRDDPEQAPPAESMALSKLLQSVLDHGSYRNFEEVSFERRYWEIEIYKDGQKRELHVDPITAKVIADRIDD</sequence>
<dbReference type="AlphaFoldDB" id="A0A517M9H9"/>
<keyword evidence="4" id="KW-1185">Reference proteome</keyword>
<evidence type="ECO:0000313" key="3">
    <source>
        <dbReference type="EMBL" id="QDS91546.1"/>
    </source>
</evidence>
<gene>
    <name evidence="3" type="ORF">FF011L_02760</name>
</gene>
<feature type="signal peptide" evidence="1">
    <location>
        <begin position="1"/>
        <end position="21"/>
    </location>
</feature>
<dbReference type="RefSeq" id="WP_145349595.1">
    <property type="nucleotide sequence ID" value="NZ_CP036262.1"/>
</dbReference>
<keyword evidence="1" id="KW-0732">Signal</keyword>
<organism evidence="3 4">
    <name type="scientific">Roseimaritima multifibrata</name>
    <dbReference type="NCBI Taxonomy" id="1930274"/>
    <lineage>
        <taxon>Bacteria</taxon>
        <taxon>Pseudomonadati</taxon>
        <taxon>Planctomycetota</taxon>
        <taxon>Planctomycetia</taxon>
        <taxon>Pirellulales</taxon>
        <taxon>Pirellulaceae</taxon>
        <taxon>Roseimaritima</taxon>
    </lineage>
</organism>
<evidence type="ECO:0000256" key="1">
    <source>
        <dbReference type="SAM" id="SignalP"/>
    </source>
</evidence>
<feature type="domain" description="PepSY" evidence="2">
    <location>
        <begin position="93"/>
        <end position="153"/>
    </location>
</feature>